<dbReference type="EMBL" id="OC869864">
    <property type="protein sequence ID" value="CAD7634768.1"/>
    <property type="molecule type" value="Genomic_DNA"/>
</dbReference>
<keyword evidence="4" id="KW-1185">Reference proteome</keyword>
<dbReference type="GO" id="GO:0003723">
    <property type="term" value="F:RNA binding"/>
    <property type="evidence" value="ECO:0007669"/>
    <property type="project" value="TreeGrafter"/>
</dbReference>
<reference evidence="3" key="1">
    <citation type="submission" date="2020-11" db="EMBL/GenBank/DDBJ databases">
        <authorList>
            <person name="Tran Van P."/>
        </authorList>
    </citation>
    <scope>NUCLEOTIDE SEQUENCE</scope>
</reference>
<proteinExistence type="inferred from homology"/>
<name>A0A7R9L4M1_9ACAR</name>
<accession>A0A7R9L4M1</accession>
<dbReference type="GO" id="GO:0097484">
    <property type="term" value="P:dendrite extension"/>
    <property type="evidence" value="ECO:0007669"/>
    <property type="project" value="TreeGrafter"/>
</dbReference>
<feature type="region of interest" description="Disordered" evidence="2">
    <location>
        <begin position="91"/>
        <end position="118"/>
    </location>
</feature>
<dbReference type="InterPro" id="IPR018784">
    <property type="entry name" value="LLPH-like"/>
</dbReference>
<evidence type="ECO:0000256" key="2">
    <source>
        <dbReference type="SAM" id="MobiDB-lite"/>
    </source>
</evidence>
<dbReference type="AlphaFoldDB" id="A0A7R9L4M1"/>
<dbReference type="PANTHER" id="PTHR34253:SF1">
    <property type="entry name" value="PROTEIN LLP HOMOLOG"/>
    <property type="match status" value="1"/>
</dbReference>
<dbReference type="Proteomes" id="UP000759131">
    <property type="component" value="Unassembled WGS sequence"/>
</dbReference>
<organism evidence="3">
    <name type="scientific">Medioppia subpectinata</name>
    <dbReference type="NCBI Taxonomy" id="1979941"/>
    <lineage>
        <taxon>Eukaryota</taxon>
        <taxon>Metazoa</taxon>
        <taxon>Ecdysozoa</taxon>
        <taxon>Arthropoda</taxon>
        <taxon>Chelicerata</taxon>
        <taxon>Arachnida</taxon>
        <taxon>Acari</taxon>
        <taxon>Acariformes</taxon>
        <taxon>Sarcoptiformes</taxon>
        <taxon>Oribatida</taxon>
        <taxon>Brachypylina</taxon>
        <taxon>Oppioidea</taxon>
        <taxon>Oppiidae</taxon>
        <taxon>Medioppia</taxon>
    </lineage>
</organism>
<gene>
    <name evidence="3" type="ORF">OSB1V03_LOCUS15162</name>
</gene>
<evidence type="ECO:0000256" key="1">
    <source>
        <dbReference type="ARBA" id="ARBA00034118"/>
    </source>
</evidence>
<feature type="compositionally biased region" description="Basic residues" evidence="2">
    <location>
        <begin position="95"/>
        <end position="118"/>
    </location>
</feature>
<evidence type="ECO:0008006" key="5">
    <source>
        <dbReference type="Google" id="ProtNLM"/>
    </source>
</evidence>
<dbReference type="GO" id="GO:0001099">
    <property type="term" value="F:basal RNA polymerase II transcription machinery binding"/>
    <property type="evidence" value="ECO:0007669"/>
    <property type="project" value="TreeGrafter"/>
</dbReference>
<evidence type="ECO:0000313" key="4">
    <source>
        <dbReference type="Proteomes" id="UP000759131"/>
    </source>
</evidence>
<comment type="similarity">
    <text evidence="1">Belongs to the learning-associated protein family.</text>
</comment>
<dbReference type="GO" id="GO:0005730">
    <property type="term" value="C:nucleolus"/>
    <property type="evidence" value="ECO:0007669"/>
    <property type="project" value="TreeGrafter"/>
</dbReference>
<dbReference type="PANTHER" id="PTHR34253">
    <property type="entry name" value="PROTEIN LLP HOMOLOG"/>
    <property type="match status" value="1"/>
</dbReference>
<dbReference type="EMBL" id="CAJPIZ010015289">
    <property type="protein sequence ID" value="CAG2115198.1"/>
    <property type="molecule type" value="Genomic_DNA"/>
</dbReference>
<dbReference type="OrthoDB" id="6257894at2759"/>
<protein>
    <recommendedName>
        <fullName evidence="5">Protein LLP homolog</fullName>
    </recommendedName>
</protein>
<dbReference type="Pfam" id="PF10169">
    <property type="entry name" value="LLPH"/>
    <property type="match status" value="1"/>
</dbReference>
<sequence length="118" mass="13924">MAKSLRSKWKRKMKTIKRIRYGDKELTKLKDMCDKRDAKEKANTIGAEDKDIEMKVIGSVVAATDVDMKEPMTTRSSKSLLDEFGHYPQWMNQRQIKKHQNKRKVKRLKAKNTKSKRK</sequence>
<evidence type="ECO:0000313" key="3">
    <source>
        <dbReference type="EMBL" id="CAD7634768.1"/>
    </source>
</evidence>